<dbReference type="PANTHER" id="PTHR34502:SF3">
    <property type="entry name" value="DUF6594 DOMAIN-CONTAINING PROTEIN"/>
    <property type="match status" value="1"/>
</dbReference>
<dbReference type="Pfam" id="PF20237">
    <property type="entry name" value="DUF6594"/>
    <property type="match status" value="1"/>
</dbReference>
<protein>
    <recommendedName>
        <fullName evidence="3">DUF6594 domain-containing protein</fullName>
    </recommendedName>
</protein>
<evidence type="ECO:0000313" key="5">
    <source>
        <dbReference type="Proteomes" id="UP000800092"/>
    </source>
</evidence>
<dbReference type="EMBL" id="ML991841">
    <property type="protein sequence ID" value="KAF2230438.1"/>
    <property type="molecule type" value="Genomic_DNA"/>
</dbReference>
<keyword evidence="2" id="KW-1133">Transmembrane helix</keyword>
<accession>A0A6A6GXW4</accession>
<feature type="compositionally biased region" description="Polar residues" evidence="1">
    <location>
        <begin position="27"/>
        <end position="40"/>
    </location>
</feature>
<dbReference type="AlphaFoldDB" id="A0A6A6GXW4"/>
<evidence type="ECO:0000259" key="3">
    <source>
        <dbReference type="Pfam" id="PF20237"/>
    </source>
</evidence>
<feature type="transmembrane region" description="Helical" evidence="2">
    <location>
        <begin position="344"/>
        <end position="363"/>
    </location>
</feature>
<keyword evidence="2" id="KW-0812">Transmembrane</keyword>
<feature type="transmembrane region" description="Helical" evidence="2">
    <location>
        <begin position="314"/>
        <end position="337"/>
    </location>
</feature>
<sequence>MFKIGPIAGSPNANDGMRIAEEGAYSPTHSSTSTQKTESSLLPHDGKENHLGKIWGGFFSFWLARSRHDPPRPKGRSIVRQLEECPRGYPNAAAFLDSDENFMIYRRFGYLQSRLLLDKQDELRKLENKLDRLDTVDARDHPKRLTTTDLKAVEAAPRKELLKETEVKFREYASLLTAAQQMMSLNRPARCDYQSVVNYMDGIKPVVAEEAEWVHRREDLITLRHRREHAWLDSGIEHLLKWIQCKFKAKKLVEYLFCSAETKGKSRDPDSVYYDRERINYLASGIIILAILILLIVPIYILFHLITDVKTDRSYAICIGILVIFTLSFSAVLSLFTRAKRHEILGAAAAYCAVLVVFFGNVGNLQ</sequence>
<dbReference type="InterPro" id="IPR046529">
    <property type="entry name" value="DUF6594"/>
</dbReference>
<evidence type="ECO:0000313" key="4">
    <source>
        <dbReference type="EMBL" id="KAF2230438.1"/>
    </source>
</evidence>
<organism evidence="4 5">
    <name type="scientific">Viridothelium virens</name>
    <name type="common">Speckled blister lichen</name>
    <name type="synonym">Trypethelium virens</name>
    <dbReference type="NCBI Taxonomy" id="1048519"/>
    <lineage>
        <taxon>Eukaryota</taxon>
        <taxon>Fungi</taxon>
        <taxon>Dikarya</taxon>
        <taxon>Ascomycota</taxon>
        <taxon>Pezizomycotina</taxon>
        <taxon>Dothideomycetes</taxon>
        <taxon>Dothideomycetes incertae sedis</taxon>
        <taxon>Trypetheliales</taxon>
        <taxon>Trypetheliaceae</taxon>
        <taxon>Viridothelium</taxon>
    </lineage>
</organism>
<name>A0A6A6GXW4_VIRVR</name>
<reference evidence="4" key="1">
    <citation type="journal article" date="2020" name="Stud. Mycol.">
        <title>101 Dothideomycetes genomes: a test case for predicting lifestyles and emergence of pathogens.</title>
        <authorList>
            <person name="Haridas S."/>
            <person name="Albert R."/>
            <person name="Binder M."/>
            <person name="Bloem J."/>
            <person name="Labutti K."/>
            <person name="Salamov A."/>
            <person name="Andreopoulos B."/>
            <person name="Baker S."/>
            <person name="Barry K."/>
            <person name="Bills G."/>
            <person name="Bluhm B."/>
            <person name="Cannon C."/>
            <person name="Castanera R."/>
            <person name="Culley D."/>
            <person name="Daum C."/>
            <person name="Ezra D."/>
            <person name="Gonzalez J."/>
            <person name="Henrissat B."/>
            <person name="Kuo A."/>
            <person name="Liang C."/>
            <person name="Lipzen A."/>
            <person name="Lutzoni F."/>
            <person name="Magnuson J."/>
            <person name="Mondo S."/>
            <person name="Nolan M."/>
            <person name="Ohm R."/>
            <person name="Pangilinan J."/>
            <person name="Park H.-J."/>
            <person name="Ramirez L."/>
            <person name="Alfaro M."/>
            <person name="Sun H."/>
            <person name="Tritt A."/>
            <person name="Yoshinaga Y."/>
            <person name="Zwiers L.-H."/>
            <person name="Turgeon B."/>
            <person name="Goodwin S."/>
            <person name="Spatafora J."/>
            <person name="Crous P."/>
            <person name="Grigoriev I."/>
        </authorList>
    </citation>
    <scope>NUCLEOTIDE SEQUENCE</scope>
    <source>
        <strain evidence="4">Tuck. ex Michener</strain>
    </source>
</reference>
<evidence type="ECO:0000256" key="1">
    <source>
        <dbReference type="SAM" id="MobiDB-lite"/>
    </source>
</evidence>
<feature type="domain" description="DUF6594" evidence="3">
    <location>
        <begin position="89"/>
        <end position="356"/>
    </location>
</feature>
<evidence type="ECO:0000256" key="2">
    <source>
        <dbReference type="SAM" id="Phobius"/>
    </source>
</evidence>
<dbReference type="Proteomes" id="UP000800092">
    <property type="component" value="Unassembled WGS sequence"/>
</dbReference>
<proteinExistence type="predicted"/>
<feature type="region of interest" description="Disordered" evidence="1">
    <location>
        <begin position="25"/>
        <end position="46"/>
    </location>
</feature>
<feature type="transmembrane region" description="Helical" evidence="2">
    <location>
        <begin position="281"/>
        <end position="302"/>
    </location>
</feature>
<keyword evidence="5" id="KW-1185">Reference proteome</keyword>
<dbReference type="PANTHER" id="PTHR34502">
    <property type="entry name" value="DUF6594 DOMAIN-CONTAINING PROTEIN-RELATED"/>
    <property type="match status" value="1"/>
</dbReference>
<keyword evidence="2" id="KW-0472">Membrane</keyword>
<gene>
    <name evidence="4" type="ORF">EV356DRAFT_536371</name>
</gene>
<dbReference type="OrthoDB" id="3533814at2759"/>